<evidence type="ECO:0000256" key="14">
    <source>
        <dbReference type="ARBA" id="ARBA00071867"/>
    </source>
</evidence>
<dbReference type="InterPro" id="IPR049961">
    <property type="entry name" value="ThiI_N"/>
</dbReference>
<dbReference type="InterPro" id="IPR003720">
    <property type="entry name" value="tRNA_STrfase"/>
</dbReference>
<dbReference type="GO" id="GO:0005524">
    <property type="term" value="F:ATP binding"/>
    <property type="evidence" value="ECO:0007669"/>
    <property type="project" value="UniProtKB-UniRule"/>
</dbReference>
<evidence type="ECO:0000259" key="19">
    <source>
        <dbReference type="PROSITE" id="PS51165"/>
    </source>
</evidence>
<evidence type="ECO:0000256" key="10">
    <source>
        <dbReference type="ARBA" id="ARBA00052330"/>
    </source>
</evidence>
<dbReference type="HOGENOM" id="CLU_037952_4_0_14"/>
<evidence type="ECO:0000256" key="18">
    <source>
        <dbReference type="HAMAP-Rule" id="MF_00021"/>
    </source>
</evidence>
<evidence type="ECO:0000256" key="17">
    <source>
        <dbReference type="ARBA" id="ARBA00080570"/>
    </source>
</evidence>
<keyword evidence="3 18" id="KW-0820">tRNA-binding</keyword>
<keyword evidence="6 18" id="KW-0067">ATP-binding</keyword>
<keyword evidence="8 18" id="KW-0784">Thiamine biosynthesis</keyword>
<dbReference type="Pfam" id="PF02568">
    <property type="entry name" value="ThiI"/>
    <property type="match status" value="1"/>
</dbReference>
<evidence type="ECO:0000313" key="21">
    <source>
        <dbReference type="Proteomes" id="UP000018735"/>
    </source>
</evidence>
<gene>
    <name evidence="18 20" type="primary">thiI</name>
    <name evidence="20" type="ORF">GCW_02825</name>
</gene>
<keyword evidence="4 18" id="KW-0808">Transferase</keyword>
<dbReference type="Pfam" id="PF02926">
    <property type="entry name" value="THUMP"/>
    <property type="match status" value="1"/>
</dbReference>
<comment type="function">
    <text evidence="11 18">Catalyzes the ATP-dependent transfer of a sulfur to tRNA to produce 4-thiouridine in position 8 of tRNAs, which functions as a near-UV photosensor. Also catalyzes the transfer of sulfur to the sulfur carrier protein ThiS, forming ThiS-thiocarboxylate. This is a step in the synthesis of thiazole, in the thiamine biosynthesis pathway. The sulfur is donated as persulfide by IscS.</text>
</comment>
<dbReference type="GO" id="GO:0009228">
    <property type="term" value="P:thiamine biosynthetic process"/>
    <property type="evidence" value="ECO:0007669"/>
    <property type="project" value="UniProtKB-KW"/>
</dbReference>
<evidence type="ECO:0000256" key="2">
    <source>
        <dbReference type="ARBA" id="ARBA00022490"/>
    </source>
</evidence>
<dbReference type="HAMAP" id="MF_00021">
    <property type="entry name" value="ThiI"/>
    <property type="match status" value="1"/>
</dbReference>
<dbReference type="InterPro" id="IPR020536">
    <property type="entry name" value="ThiI_AANH"/>
</dbReference>
<evidence type="ECO:0000256" key="9">
    <source>
        <dbReference type="ARBA" id="ARBA00050570"/>
    </source>
</evidence>
<dbReference type="InterPro" id="IPR014729">
    <property type="entry name" value="Rossmann-like_a/b/a_fold"/>
</dbReference>
<evidence type="ECO:0000256" key="15">
    <source>
        <dbReference type="ARBA" id="ARBA00075337"/>
    </source>
</evidence>
<dbReference type="CDD" id="cd01712">
    <property type="entry name" value="PPase_ThiI"/>
    <property type="match status" value="1"/>
</dbReference>
<keyword evidence="7 18" id="KW-0694">RNA-binding</keyword>
<dbReference type="Proteomes" id="UP000018735">
    <property type="component" value="Chromosome"/>
</dbReference>
<evidence type="ECO:0000256" key="1">
    <source>
        <dbReference type="ARBA" id="ARBA00004496"/>
    </source>
</evidence>
<evidence type="ECO:0000256" key="4">
    <source>
        <dbReference type="ARBA" id="ARBA00022679"/>
    </source>
</evidence>
<name>A0A0F6CKZ1_MYCGL</name>
<evidence type="ECO:0000256" key="12">
    <source>
        <dbReference type="ARBA" id="ARBA00061472"/>
    </source>
</evidence>
<evidence type="ECO:0000256" key="6">
    <source>
        <dbReference type="ARBA" id="ARBA00022840"/>
    </source>
</evidence>
<evidence type="ECO:0000256" key="13">
    <source>
        <dbReference type="ARBA" id="ARBA00066827"/>
    </source>
</evidence>
<comment type="catalytic activity">
    <reaction evidence="9 18">
        <text>[ThiI sulfur-carrier protein]-S-sulfanyl-L-cysteine + a uridine in tRNA + 2 reduced [2Fe-2S]-[ferredoxin] + ATP + H(+) = [ThiI sulfur-carrier protein]-L-cysteine + a 4-thiouridine in tRNA + 2 oxidized [2Fe-2S]-[ferredoxin] + AMP + diphosphate</text>
        <dbReference type="Rhea" id="RHEA:24176"/>
        <dbReference type="Rhea" id="RHEA-COMP:10000"/>
        <dbReference type="Rhea" id="RHEA-COMP:10001"/>
        <dbReference type="Rhea" id="RHEA-COMP:13337"/>
        <dbReference type="Rhea" id="RHEA-COMP:13338"/>
        <dbReference type="Rhea" id="RHEA-COMP:13339"/>
        <dbReference type="Rhea" id="RHEA-COMP:13340"/>
        <dbReference type="ChEBI" id="CHEBI:15378"/>
        <dbReference type="ChEBI" id="CHEBI:29950"/>
        <dbReference type="ChEBI" id="CHEBI:30616"/>
        <dbReference type="ChEBI" id="CHEBI:33019"/>
        <dbReference type="ChEBI" id="CHEBI:33737"/>
        <dbReference type="ChEBI" id="CHEBI:33738"/>
        <dbReference type="ChEBI" id="CHEBI:61963"/>
        <dbReference type="ChEBI" id="CHEBI:65315"/>
        <dbReference type="ChEBI" id="CHEBI:136798"/>
        <dbReference type="ChEBI" id="CHEBI:456215"/>
        <dbReference type="EC" id="2.8.1.4"/>
    </reaction>
</comment>
<accession>A0A0F6CKZ1</accession>
<evidence type="ECO:0000256" key="5">
    <source>
        <dbReference type="ARBA" id="ARBA00022741"/>
    </source>
</evidence>
<dbReference type="SUPFAM" id="SSF143437">
    <property type="entry name" value="THUMP domain-like"/>
    <property type="match status" value="1"/>
</dbReference>
<dbReference type="InterPro" id="IPR049962">
    <property type="entry name" value="THUMP_ThiI"/>
</dbReference>
<protein>
    <recommendedName>
        <fullName evidence="14 18">Probable tRNA sulfurtransferase</fullName>
        <ecNumber evidence="13 18">2.8.1.4</ecNumber>
    </recommendedName>
    <alternativeName>
        <fullName evidence="15 18">Sulfur carrier protein ThiS sulfurtransferase</fullName>
    </alternativeName>
    <alternativeName>
        <fullName evidence="16 18">Thiamine biosynthesis protein ThiI</fullName>
    </alternativeName>
    <alternativeName>
        <fullName evidence="17 18">tRNA 4-thiouridine synthase</fullName>
    </alternativeName>
</protein>
<reference evidence="20 21" key="1">
    <citation type="journal article" date="2011" name="PLoS ONE">
        <title>Core proteome of the minimal cell: comparative proteomics of three mollicute species.</title>
        <authorList>
            <person name="Fisunov G.Y."/>
            <person name="Alexeev D.G."/>
            <person name="Bazaleev N.A."/>
            <person name="Ladygina V.G."/>
            <person name="Galyamina M.A."/>
            <person name="Kondratov I.G."/>
            <person name="Zhukova N.A."/>
            <person name="Serebryakova M.V."/>
            <person name="Demina I.A."/>
            <person name="Govorun V.M."/>
        </authorList>
    </citation>
    <scope>NUCLEOTIDE SEQUENCE [LARGE SCALE GENOMIC DNA]</scope>
    <source>
        <strain evidence="20 21">S6</strain>
    </source>
</reference>
<dbReference type="GO" id="GO:0000049">
    <property type="term" value="F:tRNA binding"/>
    <property type="evidence" value="ECO:0007669"/>
    <property type="project" value="UniProtKB-UniRule"/>
</dbReference>
<evidence type="ECO:0000256" key="3">
    <source>
        <dbReference type="ARBA" id="ARBA00022555"/>
    </source>
</evidence>
<keyword evidence="5 18" id="KW-0547">Nucleotide-binding</keyword>
<dbReference type="SMART" id="SM00981">
    <property type="entry name" value="THUMP"/>
    <property type="match status" value="1"/>
</dbReference>
<dbReference type="NCBIfam" id="TIGR00342">
    <property type="entry name" value="tRNA uracil 4-sulfurtransferase ThiI"/>
    <property type="match status" value="1"/>
</dbReference>
<feature type="binding site" evidence="18">
    <location>
        <begin position="180"/>
        <end position="181"/>
    </location>
    <ligand>
        <name>ATP</name>
        <dbReference type="ChEBI" id="CHEBI:30616"/>
    </ligand>
</feature>
<organism evidence="20 21">
    <name type="scientific">Mycoplasmoides gallisepticum S6</name>
    <dbReference type="NCBI Taxonomy" id="1006581"/>
    <lineage>
        <taxon>Bacteria</taxon>
        <taxon>Bacillati</taxon>
        <taxon>Mycoplasmatota</taxon>
        <taxon>Mycoplasmoidales</taxon>
        <taxon>Mycoplasmoidaceae</taxon>
        <taxon>Mycoplasmoides</taxon>
    </lineage>
</organism>
<dbReference type="UniPathway" id="UPA00060"/>
<dbReference type="PANTHER" id="PTHR43209:SF1">
    <property type="entry name" value="TRNA SULFURTRANSFERASE"/>
    <property type="match status" value="1"/>
</dbReference>
<evidence type="ECO:0000256" key="16">
    <source>
        <dbReference type="ARBA" id="ARBA00077849"/>
    </source>
</evidence>
<dbReference type="GO" id="GO:0052837">
    <property type="term" value="P:thiazole biosynthetic process"/>
    <property type="evidence" value="ECO:0007669"/>
    <property type="project" value="TreeGrafter"/>
</dbReference>
<dbReference type="PROSITE" id="PS51165">
    <property type="entry name" value="THUMP"/>
    <property type="match status" value="1"/>
</dbReference>
<dbReference type="Gene3D" id="3.40.50.620">
    <property type="entry name" value="HUPs"/>
    <property type="match status" value="1"/>
</dbReference>
<dbReference type="AlphaFoldDB" id="A0A0F6CKZ1"/>
<dbReference type="InterPro" id="IPR004114">
    <property type="entry name" value="THUMP_dom"/>
</dbReference>
<dbReference type="PANTHER" id="PTHR43209">
    <property type="entry name" value="TRNA SULFURTRANSFERASE"/>
    <property type="match status" value="1"/>
</dbReference>
<comment type="pathway">
    <text evidence="18">Cofactor biosynthesis; thiamine diphosphate biosynthesis.</text>
</comment>
<feature type="domain" description="THUMP" evidence="19">
    <location>
        <begin position="62"/>
        <end position="162"/>
    </location>
</feature>
<evidence type="ECO:0000313" key="20">
    <source>
        <dbReference type="EMBL" id="AHB99763.1"/>
    </source>
</evidence>
<dbReference type="SUPFAM" id="SSF52402">
    <property type="entry name" value="Adenine nucleotide alpha hydrolases-like"/>
    <property type="match status" value="1"/>
</dbReference>
<proteinExistence type="inferred from homology"/>
<dbReference type="RefSeq" id="WP_011884696.1">
    <property type="nucleotide sequence ID" value="NC_023030.2"/>
</dbReference>
<sequence length="396" mass="45642">MNTSNYQIMIKFGELWLKNNNRINFINQLKANLQQAISKFELKLNLQYDHFLITNYHKQDQTELIEILKRIPGISYVCLVQRLQRDLNLLQDLVLEMVNDHDQLAFEIKRKDKSYELTSLDLKKTLSAYCLKNRQIKINLTNPTKMISIDVVKNYFILYLHKYSAAGGLPVKSSGKVLVLLSGGIDSPVASDLLYKRGMHVDFLTFITPPHTSKQALDKTVLLAQTVSKHNEVSDAKIFIHNFTNVLKEISHTKYENYRITLMRRCFYKIANKLINQYGYDCIATGESLGQVASQTINSMKVISNACKDLLVLRPLLCYDKSQIIEHAKKIKTYEISILPYSDACSLYAPKKPITNPRIEIIDKIEAKLDFLDVVIDNSIINDIIQFDLNKQWDNN</sequence>
<feature type="binding site" evidence="18">
    <location>
        <position position="264"/>
    </location>
    <ligand>
        <name>ATP</name>
        <dbReference type="ChEBI" id="CHEBI:30616"/>
    </ligand>
</feature>
<feature type="binding site" evidence="18">
    <location>
        <begin position="205"/>
        <end position="206"/>
    </location>
    <ligand>
        <name>ATP</name>
        <dbReference type="ChEBI" id="CHEBI:30616"/>
    </ligand>
</feature>
<dbReference type="CDD" id="cd11716">
    <property type="entry name" value="THUMP_ThiI"/>
    <property type="match status" value="1"/>
</dbReference>
<evidence type="ECO:0000256" key="8">
    <source>
        <dbReference type="ARBA" id="ARBA00022977"/>
    </source>
</evidence>
<evidence type="ECO:0000256" key="11">
    <source>
        <dbReference type="ARBA" id="ARBA00058382"/>
    </source>
</evidence>
<dbReference type="GO" id="GO:0004810">
    <property type="term" value="F:CCA tRNA nucleotidyltransferase activity"/>
    <property type="evidence" value="ECO:0007669"/>
    <property type="project" value="InterPro"/>
</dbReference>
<evidence type="ECO:0000256" key="7">
    <source>
        <dbReference type="ARBA" id="ARBA00022884"/>
    </source>
</evidence>
<dbReference type="GO" id="GO:0002937">
    <property type="term" value="P:tRNA 4-thiouridine biosynthesis"/>
    <property type="evidence" value="ECO:0007669"/>
    <property type="project" value="TreeGrafter"/>
</dbReference>
<feature type="binding site" evidence="18">
    <location>
        <position position="295"/>
    </location>
    <ligand>
        <name>ATP</name>
        <dbReference type="ChEBI" id="CHEBI:30616"/>
    </ligand>
</feature>
<dbReference type="GO" id="GO:0005829">
    <property type="term" value="C:cytosol"/>
    <property type="evidence" value="ECO:0007669"/>
    <property type="project" value="TreeGrafter"/>
</dbReference>
<dbReference type="eggNOG" id="COG0301">
    <property type="taxonomic scope" value="Bacteria"/>
</dbReference>
<dbReference type="EC" id="2.8.1.4" evidence="13 18"/>
<dbReference type="Gene3D" id="3.30.2130.30">
    <property type="match status" value="1"/>
</dbReference>
<dbReference type="Pfam" id="PF22025">
    <property type="entry name" value="ThiI_fer"/>
    <property type="match status" value="1"/>
</dbReference>
<feature type="binding site" evidence="18">
    <location>
        <position position="286"/>
    </location>
    <ligand>
        <name>ATP</name>
        <dbReference type="ChEBI" id="CHEBI:30616"/>
    </ligand>
</feature>
<comment type="catalytic activity">
    <reaction evidence="10 18">
        <text>[ThiS sulfur-carrier protein]-C-terminal Gly-Gly-AMP + S-sulfanyl-L-cysteinyl-[cysteine desulfurase] + AH2 = [ThiS sulfur-carrier protein]-C-terminal-Gly-aminoethanethioate + L-cysteinyl-[cysteine desulfurase] + A + AMP + 2 H(+)</text>
        <dbReference type="Rhea" id="RHEA:43340"/>
        <dbReference type="Rhea" id="RHEA-COMP:12157"/>
        <dbReference type="Rhea" id="RHEA-COMP:12158"/>
        <dbReference type="Rhea" id="RHEA-COMP:12910"/>
        <dbReference type="Rhea" id="RHEA-COMP:19908"/>
        <dbReference type="ChEBI" id="CHEBI:13193"/>
        <dbReference type="ChEBI" id="CHEBI:15378"/>
        <dbReference type="ChEBI" id="CHEBI:17499"/>
        <dbReference type="ChEBI" id="CHEBI:29950"/>
        <dbReference type="ChEBI" id="CHEBI:61963"/>
        <dbReference type="ChEBI" id="CHEBI:90618"/>
        <dbReference type="ChEBI" id="CHEBI:232372"/>
        <dbReference type="ChEBI" id="CHEBI:456215"/>
    </reaction>
</comment>
<dbReference type="EMBL" id="CP006916">
    <property type="protein sequence ID" value="AHB99763.1"/>
    <property type="molecule type" value="Genomic_DNA"/>
</dbReference>
<comment type="similarity">
    <text evidence="12 18">Belongs to the ThiI family.</text>
</comment>
<dbReference type="GO" id="GO:0140741">
    <property type="term" value="F:tRNA-uracil-4 sulfurtransferase activity"/>
    <property type="evidence" value="ECO:0007669"/>
    <property type="project" value="UniProtKB-EC"/>
</dbReference>
<dbReference type="InterPro" id="IPR054173">
    <property type="entry name" value="ThiI_fer"/>
</dbReference>
<dbReference type="FunFam" id="3.40.50.620:FF:000053">
    <property type="entry name" value="Probable tRNA sulfurtransferase"/>
    <property type="match status" value="1"/>
</dbReference>
<dbReference type="InterPro" id="IPR050102">
    <property type="entry name" value="tRNA_sulfurtransferase_ThiI"/>
</dbReference>
<keyword evidence="2 18" id="KW-0963">Cytoplasm</keyword>
<dbReference type="KEGG" id="mgz:GCW_02825"/>
<comment type="subcellular location">
    <subcellularLocation>
        <location evidence="1 18">Cytoplasm</location>
    </subcellularLocation>
</comment>
<dbReference type="GO" id="GO:0009229">
    <property type="term" value="P:thiamine diphosphate biosynthetic process"/>
    <property type="evidence" value="ECO:0007669"/>
    <property type="project" value="UniProtKB-UniRule"/>
</dbReference>